<gene>
    <name evidence="3" type="ORF">POCTA_138.1.T1550023</name>
</gene>
<protein>
    <submittedName>
        <fullName evidence="3">Uncharacterized protein</fullName>
    </submittedName>
</protein>
<comment type="caution">
    <text evidence="3">The sequence shown here is derived from an EMBL/GenBank/DDBJ whole genome shotgun (WGS) entry which is preliminary data.</text>
</comment>
<dbReference type="PANTHER" id="PTHR19848">
    <property type="entry name" value="WD40 REPEAT PROTEIN"/>
    <property type="match status" value="1"/>
</dbReference>
<dbReference type="Proteomes" id="UP000683925">
    <property type="component" value="Unassembled WGS sequence"/>
</dbReference>
<reference evidence="3" key="1">
    <citation type="submission" date="2021-01" db="EMBL/GenBank/DDBJ databases">
        <authorList>
            <consortium name="Genoscope - CEA"/>
            <person name="William W."/>
        </authorList>
    </citation>
    <scope>NUCLEOTIDE SEQUENCE</scope>
</reference>
<dbReference type="EMBL" id="CAJJDP010000157">
    <property type="protein sequence ID" value="CAD8211646.1"/>
    <property type="molecule type" value="Genomic_DNA"/>
</dbReference>
<proteinExistence type="predicted"/>
<dbReference type="PANTHER" id="PTHR19848:SF8">
    <property type="entry name" value="F-BOX AND WD REPEAT DOMAIN CONTAINING 7"/>
    <property type="match status" value="1"/>
</dbReference>
<evidence type="ECO:0000256" key="1">
    <source>
        <dbReference type="ARBA" id="ARBA00022574"/>
    </source>
</evidence>
<keyword evidence="4" id="KW-1185">Reference proteome</keyword>
<evidence type="ECO:0000256" key="2">
    <source>
        <dbReference type="ARBA" id="ARBA00022737"/>
    </source>
</evidence>
<organism evidence="3 4">
    <name type="scientific">Paramecium octaurelia</name>
    <dbReference type="NCBI Taxonomy" id="43137"/>
    <lineage>
        <taxon>Eukaryota</taxon>
        <taxon>Sar</taxon>
        <taxon>Alveolata</taxon>
        <taxon>Ciliophora</taxon>
        <taxon>Intramacronucleata</taxon>
        <taxon>Oligohymenophorea</taxon>
        <taxon>Peniculida</taxon>
        <taxon>Parameciidae</taxon>
        <taxon>Paramecium</taxon>
    </lineage>
</organism>
<dbReference type="AlphaFoldDB" id="A0A8S1YAZ0"/>
<name>A0A8S1YAZ0_PAROT</name>
<keyword evidence="2" id="KW-0677">Repeat</keyword>
<evidence type="ECO:0000313" key="3">
    <source>
        <dbReference type="EMBL" id="CAD8211646.1"/>
    </source>
</evidence>
<keyword evidence="1" id="KW-0853">WD repeat</keyword>
<evidence type="ECO:0000313" key="4">
    <source>
        <dbReference type="Proteomes" id="UP000683925"/>
    </source>
</evidence>
<accession>A0A8S1YAZ0</accession>
<sequence>MIKQKQNNQSQKDKGWCQFFFSLLDMLAFEISNNIKSKRIKNGQEKSSLEGQYDSIYSISFCLDFIVLFFGIKDNPIINWDITRVQEIFKLEGYYNFVYPICFFSDRNTLTLAIQDNTIRLWMSKRFKKSQLKGHKKQYNHMTSSRCNCIGV</sequence>